<sequence>MTGALISSDSPSWWQLSPATAVNPPSSRYSKLTSPKTLRGISAIEMNIIGLSSPPRQSSTAQRFDPMTSTTSTLIDVPDKPGRAEKLYALELNQPRARVTDPISFNSRHRDVIEREKRAFFRTKGFMESYLEDANTYRDFLVWQASHPRGYTRGNNPSNFKPSNDFYDFGGDTKDTHRKSMSRLMVNRHLTSRNSTGASGSRSMKASLSEPVLMKKVVDPPVTRVLPSPRSRLSGAAQKTLNELEKFERTHHHLSGIEDMTKEELIQLIEKEGVEMPGERVFDPDTNTVTIKKLKKKEYLEFVRQKLFSMDDKPVVKKGKKLGKNWCIVSVFKSRKGGVRICAYDTTRSMDYHLFLGAPMLEDLDIRKCPAEPVIEVDPYAFRDWSKTDEQLAEEKRLEEERLHVIYMADWEDWSANVIERLVLTPQGDLVVGPAKLMANGLSKNFCLTGRDIVDKERAKDLPPSRVHIQKWFDMK</sequence>
<dbReference type="AlphaFoldDB" id="A0A9W7E8D8"/>
<evidence type="ECO:0000313" key="2">
    <source>
        <dbReference type="Proteomes" id="UP001165122"/>
    </source>
</evidence>
<evidence type="ECO:0000313" key="1">
    <source>
        <dbReference type="EMBL" id="GMH72169.1"/>
    </source>
</evidence>
<accession>A0A9W7E8D8</accession>
<gene>
    <name evidence="1" type="ORF">TrLO_g7136</name>
</gene>
<dbReference type="EMBL" id="BRXW01000650">
    <property type="protein sequence ID" value="GMH72169.1"/>
    <property type="molecule type" value="Genomic_DNA"/>
</dbReference>
<keyword evidence="2" id="KW-1185">Reference proteome</keyword>
<dbReference type="OrthoDB" id="187530at2759"/>
<dbReference type="Proteomes" id="UP001165122">
    <property type="component" value="Unassembled WGS sequence"/>
</dbReference>
<protein>
    <submittedName>
        <fullName evidence="1">Uncharacterized protein</fullName>
    </submittedName>
</protein>
<proteinExistence type="predicted"/>
<organism evidence="1 2">
    <name type="scientific">Triparma laevis f. longispina</name>
    <dbReference type="NCBI Taxonomy" id="1714387"/>
    <lineage>
        <taxon>Eukaryota</taxon>
        <taxon>Sar</taxon>
        <taxon>Stramenopiles</taxon>
        <taxon>Ochrophyta</taxon>
        <taxon>Bolidophyceae</taxon>
        <taxon>Parmales</taxon>
        <taxon>Triparmaceae</taxon>
        <taxon>Triparma</taxon>
    </lineage>
</organism>
<name>A0A9W7E8D8_9STRA</name>
<comment type="caution">
    <text evidence="1">The sequence shown here is derived from an EMBL/GenBank/DDBJ whole genome shotgun (WGS) entry which is preliminary data.</text>
</comment>
<reference evidence="2" key="1">
    <citation type="journal article" date="2023" name="Commun. Biol.">
        <title>Genome analysis of Parmales, the sister group of diatoms, reveals the evolutionary specialization of diatoms from phago-mixotrophs to photoautotrophs.</title>
        <authorList>
            <person name="Ban H."/>
            <person name="Sato S."/>
            <person name="Yoshikawa S."/>
            <person name="Yamada K."/>
            <person name="Nakamura Y."/>
            <person name="Ichinomiya M."/>
            <person name="Sato N."/>
            <person name="Blanc-Mathieu R."/>
            <person name="Endo H."/>
            <person name="Kuwata A."/>
            <person name="Ogata H."/>
        </authorList>
    </citation>
    <scope>NUCLEOTIDE SEQUENCE [LARGE SCALE GENOMIC DNA]</scope>
    <source>
        <strain evidence="2">NIES 3700</strain>
    </source>
</reference>